<evidence type="ECO:0000313" key="4">
    <source>
        <dbReference type="Proteomes" id="UP000321201"/>
    </source>
</evidence>
<feature type="transmembrane region" description="Helical" evidence="1">
    <location>
        <begin position="35"/>
        <end position="58"/>
    </location>
</feature>
<accession>A0A5C7EX86</accession>
<keyword evidence="1" id="KW-0812">Transmembrane</keyword>
<dbReference type="AlphaFoldDB" id="A0A5C7EX86"/>
<feature type="transmembrane region" description="Helical" evidence="1">
    <location>
        <begin position="874"/>
        <end position="898"/>
    </location>
</feature>
<dbReference type="SMART" id="SM00460">
    <property type="entry name" value="TGc"/>
    <property type="match status" value="1"/>
</dbReference>
<dbReference type="SUPFAM" id="SSF54001">
    <property type="entry name" value="Cysteine proteinases"/>
    <property type="match status" value="1"/>
</dbReference>
<dbReference type="Pfam" id="PF13559">
    <property type="entry name" value="DUF4129"/>
    <property type="match status" value="1"/>
</dbReference>
<organism evidence="3 4">
    <name type="scientific">Pelomicrobium methylotrophicum</name>
    <dbReference type="NCBI Taxonomy" id="2602750"/>
    <lineage>
        <taxon>Bacteria</taxon>
        <taxon>Pseudomonadati</taxon>
        <taxon>Pseudomonadota</taxon>
        <taxon>Hydrogenophilia</taxon>
        <taxon>Hydrogenophilia incertae sedis</taxon>
        <taxon>Pelomicrobium</taxon>
    </lineage>
</organism>
<evidence type="ECO:0000256" key="1">
    <source>
        <dbReference type="SAM" id="Phobius"/>
    </source>
</evidence>
<feature type="transmembrane region" description="Helical" evidence="1">
    <location>
        <begin position="494"/>
        <end position="513"/>
    </location>
</feature>
<dbReference type="PANTHER" id="PTHR42736:SF1">
    <property type="entry name" value="PROTEIN-GLUTAMINE GAMMA-GLUTAMYLTRANSFERASE"/>
    <property type="match status" value="1"/>
</dbReference>
<feature type="transmembrane region" description="Helical" evidence="1">
    <location>
        <begin position="461"/>
        <end position="482"/>
    </location>
</feature>
<feature type="transmembrane region" description="Helical" evidence="1">
    <location>
        <begin position="438"/>
        <end position="455"/>
    </location>
</feature>
<dbReference type="Gene3D" id="3.10.620.30">
    <property type="match status" value="1"/>
</dbReference>
<comment type="caution">
    <text evidence="3">The sequence shown here is derived from an EMBL/GenBank/DDBJ whole genome shotgun (WGS) entry which is preliminary data.</text>
</comment>
<dbReference type="Pfam" id="PF11992">
    <property type="entry name" value="TgpA_N"/>
    <property type="match status" value="1"/>
</dbReference>
<keyword evidence="4" id="KW-1185">Reference proteome</keyword>
<feature type="transmembrane region" description="Helical" evidence="1">
    <location>
        <begin position="362"/>
        <end position="380"/>
    </location>
</feature>
<keyword evidence="1" id="KW-1133">Transmembrane helix</keyword>
<dbReference type="OrthoDB" id="5287387at2"/>
<proteinExistence type="predicted"/>
<name>A0A5C7EX86_9PROT</name>
<dbReference type="InterPro" id="IPR025403">
    <property type="entry name" value="TgpA-like_C"/>
</dbReference>
<dbReference type="InterPro" id="IPR021878">
    <property type="entry name" value="TgpA_N"/>
</dbReference>
<dbReference type="InterPro" id="IPR052901">
    <property type="entry name" value="Bact_TGase-like"/>
</dbReference>
<feature type="transmembrane region" description="Helical" evidence="1">
    <location>
        <begin position="64"/>
        <end position="84"/>
    </location>
</feature>
<sequence>MKFQVSRLTLPFPRLTPFKPWSRNRGQLILARPRIFILPTRQGLLFAGMLLLMLIGSINYHLNLGFALVFLLGAMGIVSILHTYRTLAGLRISAGKSAPTFAGGMATFRVNLDNPAATPRLNVAISHPDSPTVYCHIPPGQTYVAAVQVPASQRGWLRAQRLTLHSRHPLGLFQAWSSVELDMQCLVYPRPDRSQVPLPFAPLLRGEGRDAGQGSDDFAGLRDYRPGDSPRHIAWKAAAQERGTFTKQFSGCAPGEVWLDWEALPGLDTEARLSRLTRWVIECDALGIPYGLRLPALERAPALGPDHRHACLKALALFCLDDTTAPPAARACPSMEPRLTLRQIHGLLLALALAVAPHVPRLPLWLSAFVVGVGLWRWYLALSGSPLPPRPLLYALTAVGAAGTALHFGTLVGRSGGVALLIVLVALKLLESRTKRDAALLVFLGYALVITEFLYDQSIPVAAYSVLPVAALTTALVGLAHASDAQRLRAHLKIAVALLLQSLPIAVTLFVFFPRIANPLWSVPQETATGVSGLSETLSPGDLSRLSLSDAVAFRVDFRGEAPPPSRMYWRGPVLWHFDGRTWSTPLSLKQRQTTLEPLDQGITYTVTLEPHHQRWLFALELPVTLPEKSILTWDHQLLATTPVRARLRYEVKSHLRYRTHRDDSPWEIAAALQLPPTGNPRARALAEQWRQALADPRAVIQRALEYFRSEGFFYTLQPPLLSEEAIDDFLFNTRRGFCEHYASSFAFLMRAAGIPARVVTGYQGGELNPIGNYLIVRQADAHAWVEVWLADTGWRRVDPTAAVSPARIERGIASAAPAGEPLPLLMRAGDGWLRQMRLAWDAAANAWNLWVLGYTEQRQRDLLSRIGFNAPSWQSMAVALVSSTAVLIGALALAMWWRRPECRPDPVQRLYRRFCQRLARRGLPRRREEGPHDYAARVAAARPELAPQVEAISRLYIALRYGDERDPRSLKRLRELVARFRA</sequence>
<dbReference type="RefSeq" id="WP_147799850.1">
    <property type="nucleotide sequence ID" value="NZ_VPFL01000011.1"/>
</dbReference>
<feature type="domain" description="Transglutaminase-like" evidence="2">
    <location>
        <begin position="731"/>
        <end position="802"/>
    </location>
</feature>
<protein>
    <submittedName>
        <fullName evidence="3">DUF3488 domain-containing protein</fullName>
    </submittedName>
</protein>
<keyword evidence="1" id="KW-0472">Membrane</keyword>
<evidence type="ECO:0000313" key="3">
    <source>
        <dbReference type="EMBL" id="TXF11679.1"/>
    </source>
</evidence>
<dbReference type="Pfam" id="PF01841">
    <property type="entry name" value="Transglut_core"/>
    <property type="match status" value="1"/>
</dbReference>
<dbReference type="EMBL" id="VPFL01000011">
    <property type="protein sequence ID" value="TXF11679.1"/>
    <property type="molecule type" value="Genomic_DNA"/>
</dbReference>
<dbReference type="Proteomes" id="UP000321201">
    <property type="component" value="Unassembled WGS sequence"/>
</dbReference>
<dbReference type="InterPro" id="IPR038765">
    <property type="entry name" value="Papain-like_cys_pep_sf"/>
</dbReference>
<reference evidence="3 4" key="1">
    <citation type="submission" date="2019-08" db="EMBL/GenBank/DDBJ databases">
        <title>Pelomicrobium methylotrophicum gen. nov., sp. nov. a moderately thermophilic, facultatively anaerobic, lithoautotrophic and methylotrophic bacterium isolated from a terrestrial mud volcano.</title>
        <authorList>
            <person name="Slobodkina G.B."/>
            <person name="Merkel A.Y."/>
            <person name="Slobodkin A.I."/>
        </authorList>
    </citation>
    <scope>NUCLEOTIDE SEQUENCE [LARGE SCALE GENOMIC DNA]</scope>
    <source>
        <strain evidence="3 4">SM250</strain>
    </source>
</reference>
<evidence type="ECO:0000259" key="2">
    <source>
        <dbReference type="SMART" id="SM00460"/>
    </source>
</evidence>
<gene>
    <name evidence="3" type="ORF">FR698_08890</name>
</gene>
<dbReference type="InterPro" id="IPR002931">
    <property type="entry name" value="Transglutaminase-like"/>
</dbReference>
<dbReference type="InParanoid" id="A0A5C7EX86"/>
<dbReference type="PANTHER" id="PTHR42736">
    <property type="entry name" value="PROTEIN-GLUTAMINE GAMMA-GLUTAMYLTRANSFERASE"/>
    <property type="match status" value="1"/>
</dbReference>